<dbReference type="EMBL" id="AP022853">
    <property type="protein sequence ID" value="BCB26781.1"/>
    <property type="molecule type" value="Genomic_DNA"/>
</dbReference>
<dbReference type="PANTHER" id="PTHR46623">
    <property type="entry name" value="CARBOXYMETHYLENEBUTENOLIDASE-RELATED"/>
    <property type="match status" value="1"/>
</dbReference>
<evidence type="ECO:0000259" key="1">
    <source>
        <dbReference type="Pfam" id="PF01738"/>
    </source>
</evidence>
<keyword evidence="3" id="KW-1185">Reference proteome</keyword>
<dbReference type="KEGG" id="slac:SKTS_16670"/>
<gene>
    <name evidence="2" type="ORF">SKTS_16670</name>
</gene>
<proteinExistence type="predicted"/>
<dbReference type="InterPro" id="IPR002925">
    <property type="entry name" value="Dienelactn_hydro"/>
</dbReference>
<dbReference type="RefSeq" id="WP_173063188.1">
    <property type="nucleotide sequence ID" value="NZ_AP022853.1"/>
</dbReference>
<dbReference type="Proteomes" id="UP000502260">
    <property type="component" value="Chromosome"/>
</dbReference>
<sequence length="294" mass="31996">MSKTTTRSNNPDFASLVPNVTFTRRAFVITMLGAGFALATQPVMAETVIKTSAEGLVAGEIKVPVSDGEMVAYRAQPDKGDNFSVILVVSEIFGVHEHIADICRRLAKLGYMAIAPELFARYGDPRKISGIQDILANIVSKVPDAQVMSDLDACEAWAKDHGGDMHRLAITGFCWGGRITWLYAAHNPNLKAAVAWYGRLGGVVSELTPRQPLDLAAQLKAPVLGLYGGQDQGIPLDDVEAMRAAIRKAGGKSEIHVYPDAPHAFNADYRPSYRKDAAEDGWKRMQAWLKKNGM</sequence>
<evidence type="ECO:0000313" key="2">
    <source>
        <dbReference type="EMBL" id="BCB26781.1"/>
    </source>
</evidence>
<reference evidence="3" key="1">
    <citation type="submission" date="2020-03" db="EMBL/GenBank/DDBJ databases">
        <title>Complete genome sequence of sulfur-oxidizing bacterium skT11.</title>
        <authorList>
            <person name="Kanda M."/>
            <person name="Kojima H."/>
            <person name="Fukui M."/>
        </authorList>
    </citation>
    <scope>NUCLEOTIDE SEQUENCE [LARGE SCALE GENOMIC DNA]</scope>
    <source>
        <strain evidence="3">skT11</strain>
    </source>
</reference>
<dbReference type="Gene3D" id="3.40.50.1820">
    <property type="entry name" value="alpha/beta hydrolase"/>
    <property type="match status" value="1"/>
</dbReference>
<dbReference type="SUPFAM" id="SSF53474">
    <property type="entry name" value="alpha/beta-Hydrolases"/>
    <property type="match status" value="1"/>
</dbReference>
<organism evidence="2 3">
    <name type="scientific">Sulfurimicrobium lacus</name>
    <dbReference type="NCBI Taxonomy" id="2715678"/>
    <lineage>
        <taxon>Bacteria</taxon>
        <taxon>Pseudomonadati</taxon>
        <taxon>Pseudomonadota</taxon>
        <taxon>Betaproteobacteria</taxon>
        <taxon>Nitrosomonadales</taxon>
        <taxon>Sulfuricellaceae</taxon>
        <taxon>Sulfurimicrobium</taxon>
    </lineage>
</organism>
<dbReference type="AlphaFoldDB" id="A0A6F8VCB4"/>
<dbReference type="InterPro" id="IPR029058">
    <property type="entry name" value="AB_hydrolase_fold"/>
</dbReference>
<dbReference type="PANTHER" id="PTHR46623:SF6">
    <property type="entry name" value="ALPHA_BETA-HYDROLASES SUPERFAMILY PROTEIN"/>
    <property type="match status" value="1"/>
</dbReference>
<protein>
    <submittedName>
        <fullName evidence="2">Carboxymethylenebutenolidase</fullName>
    </submittedName>
</protein>
<dbReference type="GO" id="GO:0016787">
    <property type="term" value="F:hydrolase activity"/>
    <property type="evidence" value="ECO:0007669"/>
    <property type="project" value="InterPro"/>
</dbReference>
<accession>A0A6F8VCB4</accession>
<feature type="domain" description="Dienelactone hydrolase" evidence="1">
    <location>
        <begin position="72"/>
        <end position="291"/>
    </location>
</feature>
<dbReference type="InterPro" id="IPR051049">
    <property type="entry name" value="Dienelactone_hydrolase-like"/>
</dbReference>
<name>A0A6F8VCB4_9PROT</name>
<dbReference type="Pfam" id="PF01738">
    <property type="entry name" value="DLH"/>
    <property type="match status" value="1"/>
</dbReference>
<evidence type="ECO:0000313" key="3">
    <source>
        <dbReference type="Proteomes" id="UP000502260"/>
    </source>
</evidence>